<accession>A0A8T2U8L1</accession>
<evidence type="ECO:0000259" key="3">
    <source>
        <dbReference type="PROSITE" id="PS50004"/>
    </source>
</evidence>
<dbReference type="Proteomes" id="UP000825935">
    <property type="component" value="Chromosome 9"/>
</dbReference>
<dbReference type="SUPFAM" id="SSF49562">
    <property type="entry name" value="C2 domain (Calcium/lipid-binding domain, CaLB)"/>
    <property type="match status" value="2"/>
</dbReference>
<evidence type="ECO:0000313" key="4">
    <source>
        <dbReference type="EMBL" id="KAH7430103.1"/>
    </source>
</evidence>
<dbReference type="PANTHER" id="PTHR46502">
    <property type="entry name" value="C2 DOMAIN-CONTAINING"/>
    <property type="match status" value="1"/>
</dbReference>
<evidence type="ECO:0000256" key="2">
    <source>
        <dbReference type="ARBA" id="ARBA00022837"/>
    </source>
</evidence>
<dbReference type="InterPro" id="IPR035892">
    <property type="entry name" value="C2_domain_sf"/>
</dbReference>
<organism evidence="4 5">
    <name type="scientific">Ceratopteris richardii</name>
    <name type="common">Triangle waterfern</name>
    <dbReference type="NCBI Taxonomy" id="49495"/>
    <lineage>
        <taxon>Eukaryota</taxon>
        <taxon>Viridiplantae</taxon>
        <taxon>Streptophyta</taxon>
        <taxon>Embryophyta</taxon>
        <taxon>Tracheophyta</taxon>
        <taxon>Polypodiopsida</taxon>
        <taxon>Polypodiidae</taxon>
        <taxon>Polypodiales</taxon>
        <taxon>Pteridineae</taxon>
        <taxon>Pteridaceae</taxon>
        <taxon>Parkerioideae</taxon>
        <taxon>Ceratopteris</taxon>
    </lineage>
</organism>
<dbReference type="GO" id="GO:0046872">
    <property type="term" value="F:metal ion binding"/>
    <property type="evidence" value="ECO:0007669"/>
    <property type="project" value="UniProtKB-KW"/>
</dbReference>
<dbReference type="OrthoDB" id="419768at2759"/>
<dbReference type="Pfam" id="PF00168">
    <property type="entry name" value="C2"/>
    <property type="match status" value="2"/>
</dbReference>
<evidence type="ECO:0000256" key="1">
    <source>
        <dbReference type="ARBA" id="ARBA00022723"/>
    </source>
</evidence>
<gene>
    <name evidence="4" type="ORF">KP509_09G084100</name>
</gene>
<proteinExistence type="predicted"/>
<dbReference type="EMBL" id="CM035414">
    <property type="protein sequence ID" value="KAH7430103.1"/>
    <property type="molecule type" value="Genomic_DNA"/>
</dbReference>
<protein>
    <recommendedName>
        <fullName evidence="3">C2 domain-containing protein</fullName>
    </recommendedName>
</protein>
<dbReference type="CDD" id="cd00030">
    <property type="entry name" value="C2"/>
    <property type="match status" value="1"/>
</dbReference>
<evidence type="ECO:0000313" key="5">
    <source>
        <dbReference type="Proteomes" id="UP000825935"/>
    </source>
</evidence>
<dbReference type="SMART" id="SM00239">
    <property type="entry name" value="C2"/>
    <property type="match status" value="2"/>
</dbReference>
<keyword evidence="1" id="KW-0479">Metal-binding</keyword>
<reference evidence="4" key="1">
    <citation type="submission" date="2021-08" db="EMBL/GenBank/DDBJ databases">
        <title>WGS assembly of Ceratopteris richardii.</title>
        <authorList>
            <person name="Marchant D.B."/>
            <person name="Chen G."/>
            <person name="Jenkins J."/>
            <person name="Shu S."/>
            <person name="Leebens-Mack J."/>
            <person name="Grimwood J."/>
            <person name="Schmutz J."/>
            <person name="Soltis P."/>
            <person name="Soltis D."/>
            <person name="Chen Z.-H."/>
        </authorList>
    </citation>
    <scope>NUCLEOTIDE SEQUENCE</scope>
    <source>
        <strain evidence="4">Whitten #5841</strain>
        <tissue evidence="4">Leaf</tissue>
    </source>
</reference>
<feature type="domain" description="C2" evidence="3">
    <location>
        <begin position="113"/>
        <end position="229"/>
    </location>
</feature>
<dbReference type="AlphaFoldDB" id="A0A8T2U8L1"/>
<dbReference type="Gene3D" id="2.60.40.150">
    <property type="entry name" value="C2 domain"/>
    <property type="match status" value="2"/>
</dbReference>
<keyword evidence="2" id="KW-0106">Calcium</keyword>
<dbReference type="PROSITE" id="PS50004">
    <property type="entry name" value="C2"/>
    <property type="match status" value="2"/>
</dbReference>
<feature type="domain" description="C2" evidence="3">
    <location>
        <begin position="1"/>
        <end position="103"/>
    </location>
</feature>
<dbReference type="PRINTS" id="PR00360">
    <property type="entry name" value="C2DOMAIN"/>
</dbReference>
<dbReference type="PANTHER" id="PTHR46502:SF2">
    <property type="entry name" value="16 KDA PHLOEM PROTEIN 2"/>
    <property type="match status" value="1"/>
</dbReference>
<sequence length="252" mass="28101">MPEGTVEVELIKGHDLKDVETFGKSDPFVNLTIGGQKHRSKTIHDGGKSPIWNESFLFEIPHGPQALDIHILDQEKHGADEAMGSLTIPLSQLFAERQIAPCKYKVQLPNGKFQGELEIGLKFFPKVHHGVLDVHLIEAHGLLDSDALGKSDPYAAIYCHKDIQRSRVIERSLNPVWNEHFRFNVNNEVTEVLIKLFDKDDMRSDDPLGNVVIPLDKVFADGETAPMKYKVLGSKGQPQGDVSVALKFSSMD</sequence>
<name>A0A8T2U8L1_CERRI</name>
<comment type="caution">
    <text evidence="4">The sequence shown here is derived from an EMBL/GenBank/DDBJ whole genome shotgun (WGS) entry which is preliminary data.</text>
</comment>
<dbReference type="InterPro" id="IPR000008">
    <property type="entry name" value="C2_dom"/>
</dbReference>
<keyword evidence="5" id="KW-1185">Reference proteome</keyword>